<name>A0ACC3BE05_9EURO</name>
<organism evidence="1 2">
    <name type="scientific">Aspergillus melleus</name>
    <dbReference type="NCBI Taxonomy" id="138277"/>
    <lineage>
        <taxon>Eukaryota</taxon>
        <taxon>Fungi</taxon>
        <taxon>Dikarya</taxon>
        <taxon>Ascomycota</taxon>
        <taxon>Pezizomycotina</taxon>
        <taxon>Eurotiomycetes</taxon>
        <taxon>Eurotiomycetidae</taxon>
        <taxon>Eurotiales</taxon>
        <taxon>Aspergillaceae</taxon>
        <taxon>Aspergillus</taxon>
        <taxon>Aspergillus subgen. Circumdati</taxon>
    </lineage>
</organism>
<evidence type="ECO:0000313" key="1">
    <source>
        <dbReference type="EMBL" id="KAK1148776.1"/>
    </source>
</evidence>
<proteinExistence type="predicted"/>
<protein>
    <submittedName>
        <fullName evidence="1">Uncharacterized protein</fullName>
    </submittedName>
</protein>
<evidence type="ECO:0000313" key="2">
    <source>
        <dbReference type="Proteomes" id="UP001177260"/>
    </source>
</evidence>
<dbReference type="EMBL" id="JAOPJF010000006">
    <property type="protein sequence ID" value="KAK1148776.1"/>
    <property type="molecule type" value="Genomic_DNA"/>
</dbReference>
<comment type="caution">
    <text evidence="1">The sequence shown here is derived from an EMBL/GenBank/DDBJ whole genome shotgun (WGS) entry which is preliminary data.</text>
</comment>
<dbReference type="Proteomes" id="UP001177260">
    <property type="component" value="Unassembled WGS sequence"/>
</dbReference>
<reference evidence="1 2" key="1">
    <citation type="journal article" date="2023" name="ACS Omega">
        <title>Identification of the Neoaspergillic Acid Biosynthesis Gene Cluster by Establishing an In Vitro CRISPR-Ribonucleoprotein Genetic System in Aspergillus melleus.</title>
        <authorList>
            <person name="Yuan B."/>
            <person name="Grau M.F."/>
            <person name="Murata R.M."/>
            <person name="Torok T."/>
            <person name="Venkateswaran K."/>
            <person name="Stajich J.E."/>
            <person name="Wang C.C.C."/>
        </authorList>
    </citation>
    <scope>NUCLEOTIDE SEQUENCE [LARGE SCALE GENOMIC DNA]</scope>
    <source>
        <strain evidence="1 2">IMV 1140</strain>
    </source>
</reference>
<sequence>MASMSAVIAALAVGVLTIFYLGTRRIENSGDHGKEDHKALLKLPLIGDLHSSPIERPLANWDSWAKQNGPIAVPKLFGIIPIVVLNSYEAVTELFSRRSQWYSNRPASVSMEMITGADPGQSRFTLMHDYDDHLKLHHRILSPSLGAPAAPKYQPLMELEAKQLLLDLSNAIRKTAVISTDTIYPLLERTQSSIILALHYGMRIPRFEEPILHEVIDAQTQVTHLAANPGLPDIIPPLRHLPAFLSPWRRAADKLFAAQVDLYMRLFRHGRDSTGWNATKQAISTAEKHAPAGSPVQDLDLAFTLATSIQGGMETSPRQLLWLFVAGLQQPSFMARAHAVLDEVVGRDRLPRFSDRSQLTYIDAVAHELFRWRPISPGSIPRRAEQADEFKGVKIGKGVTVMANAWAIGRDEKVFDPSLGDLQDFTPERWLRQDNADAEVKLRTDLPLPVFGQGRRICQGKRVATDGTFMQIANLLWAFDVELVEGEAVDPWEMVVVGFMTMPKELKFKLKPRGDWVLDVVQREWESAEKRLDKVMGTTQDVE</sequence>
<gene>
    <name evidence="1" type="ORF">N8T08_008661</name>
</gene>
<accession>A0ACC3BE05</accession>
<keyword evidence="2" id="KW-1185">Reference proteome</keyword>